<proteinExistence type="predicted"/>
<organism evidence="3 4">
    <name type="scientific">Necator americanus</name>
    <name type="common">Human hookworm</name>
    <dbReference type="NCBI Taxonomy" id="51031"/>
    <lineage>
        <taxon>Eukaryota</taxon>
        <taxon>Metazoa</taxon>
        <taxon>Ecdysozoa</taxon>
        <taxon>Nematoda</taxon>
        <taxon>Chromadorea</taxon>
        <taxon>Rhabditida</taxon>
        <taxon>Rhabditina</taxon>
        <taxon>Rhabditomorpha</taxon>
        <taxon>Strongyloidea</taxon>
        <taxon>Ancylostomatidae</taxon>
        <taxon>Bunostominae</taxon>
        <taxon>Necator</taxon>
    </lineage>
</organism>
<gene>
    <name evidence="3" type="ORF">NECAME_14296</name>
</gene>
<dbReference type="SMART" id="SM00369">
    <property type="entry name" value="LRR_TYP"/>
    <property type="match status" value="4"/>
</dbReference>
<dbReference type="STRING" id="51031.W2SR30"/>
<dbReference type="OrthoDB" id="1394818at2759"/>
<dbReference type="Gene3D" id="3.80.10.10">
    <property type="entry name" value="Ribonuclease Inhibitor"/>
    <property type="match status" value="1"/>
</dbReference>
<protein>
    <submittedName>
        <fullName evidence="3">Leucine Rich repeat-containing domain protein</fullName>
    </submittedName>
</protein>
<reference evidence="4" key="1">
    <citation type="journal article" date="2014" name="Nat. Genet.">
        <title>Genome of the human hookworm Necator americanus.</title>
        <authorList>
            <person name="Tang Y.T."/>
            <person name="Gao X."/>
            <person name="Rosa B.A."/>
            <person name="Abubucker S."/>
            <person name="Hallsworth-Pepin K."/>
            <person name="Martin J."/>
            <person name="Tyagi R."/>
            <person name="Heizer E."/>
            <person name="Zhang X."/>
            <person name="Bhonagiri-Palsikar V."/>
            <person name="Minx P."/>
            <person name="Warren W.C."/>
            <person name="Wang Q."/>
            <person name="Zhan B."/>
            <person name="Hotez P.J."/>
            <person name="Sternberg P.W."/>
            <person name="Dougall A."/>
            <person name="Gaze S.T."/>
            <person name="Mulvenna J."/>
            <person name="Sotillo J."/>
            <person name="Ranganathan S."/>
            <person name="Rabelo E.M."/>
            <person name="Wilson R.K."/>
            <person name="Felgner P.L."/>
            <person name="Bethony J."/>
            <person name="Hawdon J.M."/>
            <person name="Gasser R.B."/>
            <person name="Loukas A."/>
            <person name="Mitreva M."/>
        </authorList>
    </citation>
    <scope>NUCLEOTIDE SEQUENCE [LARGE SCALE GENOMIC DNA]</scope>
</reference>
<accession>W2SR30</accession>
<dbReference type="Proteomes" id="UP000053676">
    <property type="component" value="Unassembled WGS sequence"/>
</dbReference>
<dbReference type="AlphaFoldDB" id="W2SR30"/>
<dbReference type="PANTHER" id="PTHR48051:SF1">
    <property type="entry name" value="RAS SUPPRESSOR PROTEIN 1"/>
    <property type="match status" value="1"/>
</dbReference>
<evidence type="ECO:0000256" key="1">
    <source>
        <dbReference type="ARBA" id="ARBA00022614"/>
    </source>
</evidence>
<dbReference type="PANTHER" id="PTHR48051">
    <property type="match status" value="1"/>
</dbReference>
<feature type="non-terminal residue" evidence="3">
    <location>
        <position position="1"/>
    </location>
</feature>
<dbReference type="PROSITE" id="PS51450">
    <property type="entry name" value="LRR"/>
    <property type="match status" value="3"/>
</dbReference>
<dbReference type="EMBL" id="KI668828">
    <property type="protein sequence ID" value="ETN71286.1"/>
    <property type="molecule type" value="Genomic_DNA"/>
</dbReference>
<dbReference type="SUPFAM" id="SSF52058">
    <property type="entry name" value="L domain-like"/>
    <property type="match status" value="1"/>
</dbReference>
<dbReference type="GO" id="GO:0005737">
    <property type="term" value="C:cytoplasm"/>
    <property type="evidence" value="ECO:0007669"/>
    <property type="project" value="TreeGrafter"/>
</dbReference>
<dbReference type="OMA" id="MASNCIQ"/>
<name>W2SR30_NECAM</name>
<evidence type="ECO:0000313" key="3">
    <source>
        <dbReference type="EMBL" id="ETN71286.1"/>
    </source>
</evidence>
<keyword evidence="1" id="KW-0433">Leucine-rich repeat</keyword>
<sequence>SGQRHVYDLSDRKLTLLPETLLCSAPPDIQQLNLRRNSLLIRSSNDATTAQVGWLDDLTRLVSLTSLDLSSNRLSTFPLSITELINLRKLNMASNCIQTVPPNVRLLKRLTSLDLENNWISLLPPQLADCDQLIWLNLKFNRIKQVPEEILLRLPHLIEWSLAGNYIESVTTDQQTLINTIGTVEAQPAELSASPLDLRRTSLCGCFRLPSSCFDQLTFLDIRDNCNVSTVHLTNMPSLQYAVDQ</sequence>
<dbReference type="InterPro" id="IPR003591">
    <property type="entry name" value="Leu-rich_rpt_typical-subtyp"/>
</dbReference>
<dbReference type="InterPro" id="IPR001611">
    <property type="entry name" value="Leu-rich_rpt"/>
</dbReference>
<evidence type="ECO:0000313" key="4">
    <source>
        <dbReference type="Proteomes" id="UP000053676"/>
    </source>
</evidence>
<keyword evidence="2" id="KW-0677">Repeat</keyword>
<dbReference type="KEGG" id="nai:NECAME_14296"/>
<dbReference type="InterPro" id="IPR032675">
    <property type="entry name" value="LRR_dom_sf"/>
</dbReference>
<dbReference type="Pfam" id="PF13855">
    <property type="entry name" value="LRR_8"/>
    <property type="match status" value="1"/>
</dbReference>
<dbReference type="InterPro" id="IPR050216">
    <property type="entry name" value="LRR_domain-containing"/>
</dbReference>
<keyword evidence="4" id="KW-1185">Reference proteome</keyword>
<evidence type="ECO:0000256" key="2">
    <source>
        <dbReference type="ARBA" id="ARBA00022737"/>
    </source>
</evidence>